<dbReference type="OrthoDB" id="9816288at2"/>
<dbReference type="PROSITE" id="PS00092">
    <property type="entry name" value="N6_MTASE"/>
    <property type="match status" value="1"/>
</dbReference>
<evidence type="ECO:0000256" key="2">
    <source>
        <dbReference type="ARBA" id="ARBA00022603"/>
    </source>
</evidence>
<dbReference type="GO" id="GO:0008170">
    <property type="term" value="F:N-methyltransferase activity"/>
    <property type="evidence" value="ECO:0007669"/>
    <property type="project" value="InterPro"/>
</dbReference>
<keyword evidence="2 7" id="KW-0489">Methyltransferase</keyword>
<dbReference type="Proteomes" id="UP000241436">
    <property type="component" value="Unassembled WGS sequence"/>
</dbReference>
<comment type="caution">
    <text evidence="7">The sequence shown here is derived from an EMBL/GenBank/DDBJ whole genome shotgun (WGS) entry which is preliminary data.</text>
</comment>
<dbReference type="GO" id="GO:0003677">
    <property type="term" value="F:DNA binding"/>
    <property type="evidence" value="ECO:0007669"/>
    <property type="project" value="InterPro"/>
</dbReference>
<dbReference type="Pfam" id="PF01555">
    <property type="entry name" value="N6_N4_Mtase"/>
    <property type="match status" value="1"/>
</dbReference>
<keyword evidence="3 7" id="KW-0808">Transferase</keyword>
<keyword evidence="4" id="KW-0949">S-adenosyl-L-methionine</keyword>
<keyword evidence="8" id="KW-1185">Reference proteome</keyword>
<name>A0A2T4U0T4_9BACT</name>
<dbReference type="PRINTS" id="PR00506">
    <property type="entry name" value="D21N6MTFRASE"/>
</dbReference>
<dbReference type="InterPro" id="IPR002295">
    <property type="entry name" value="N4/N6-MTase_EcoPI_Mod-like"/>
</dbReference>
<organism evidence="7 8">
    <name type="scientific">Candidatus Methylomirabilis limnetica</name>
    <dbReference type="NCBI Taxonomy" id="2033718"/>
    <lineage>
        <taxon>Bacteria</taxon>
        <taxon>Candidatus Methylomirabilota</taxon>
        <taxon>Candidatus Methylomirabilia</taxon>
        <taxon>Candidatus Methylomirabilales</taxon>
        <taxon>Candidatus Methylomirabilaceae</taxon>
        <taxon>Candidatus Methylomirabilis</taxon>
    </lineage>
</organism>
<dbReference type="SUPFAM" id="SSF53335">
    <property type="entry name" value="S-adenosyl-L-methionine-dependent methyltransferases"/>
    <property type="match status" value="1"/>
</dbReference>
<evidence type="ECO:0000313" key="8">
    <source>
        <dbReference type="Proteomes" id="UP000241436"/>
    </source>
</evidence>
<dbReference type="InterPro" id="IPR002052">
    <property type="entry name" value="DNA_methylase_N6_adenine_CS"/>
</dbReference>
<accession>A0A2T4U0T4</accession>
<dbReference type="RefSeq" id="WP_107561132.1">
    <property type="nucleotide sequence ID" value="NZ_NVQC01000009.1"/>
</dbReference>
<protein>
    <submittedName>
        <fullName evidence="7">Site-specific DNA-methyltransferase</fullName>
    </submittedName>
</protein>
<dbReference type="EMBL" id="NVQC01000009">
    <property type="protein sequence ID" value="PTL36969.1"/>
    <property type="molecule type" value="Genomic_DNA"/>
</dbReference>
<dbReference type="PIRSF" id="PIRSF015855">
    <property type="entry name" value="TypeIII_Mtase_mKpnI"/>
    <property type="match status" value="1"/>
</dbReference>
<comment type="similarity">
    <text evidence="1">Belongs to the N(4)/N(6)-methyltransferase family.</text>
</comment>
<proteinExistence type="inferred from homology"/>
<evidence type="ECO:0000256" key="5">
    <source>
        <dbReference type="SAM" id="MobiDB-lite"/>
    </source>
</evidence>
<feature type="domain" description="DNA methylase N-4/N-6" evidence="6">
    <location>
        <begin position="70"/>
        <end position="396"/>
    </location>
</feature>
<sequence length="601" mass="68375">MANHKTKLELTWIGKENRPRLEPRILVEDPEKSYHASSRVSDKDTFDNRLIFGDNLLALKALEQEFAGKIKCIYIDPPFNTQQAMEHYDDGVEHSIWLTLMRDRLEILHRLLASDGTLFVHIDDNELGYLIVLLDEIFGRPNRVHVVTFKQGSATGHKSINPGCVNTTNYIVIYAKNKTPWKPNRLFTGRERDTRYGQFIVNIEDHHEGWEIVTLTKAFGSALGVTDKDARKIIKDEPQRVESFVLQNARRVIRNARPNYEGVSESAREMIDASKLKPKTILRLEREDHSDMYFRNGERILFYADKLKLVDGEYVAGEPLTTLWDDILSNNLHNEGGVDFPKGKKPEALIKRILELSTNSGDWVLDSFAGSGTAGAVAHKMGRRWIMVELGEHCHTHIIPRLKKVVDGEDKGGITEAVGWKGGGGFRYYRLAPSLLEKDQFENWVINRKYNAAMLTEAICKLEGFAYAPSDTIYWQHGRSTEKDFIYVTTQTLAREQIQKLSDEVGEERSLLVLCGAFRVKNLDAFPNLTVKKIPKTVLSRCEWGKDDYSLEIRSLPMKSAEEEPDVAAPPFGKNPRTKAERRDHAQATLFDLTGEEGMGS</sequence>
<feature type="region of interest" description="Disordered" evidence="5">
    <location>
        <begin position="560"/>
        <end position="601"/>
    </location>
</feature>
<dbReference type="InterPro" id="IPR002941">
    <property type="entry name" value="DNA_methylase_N4/N6"/>
</dbReference>
<reference evidence="7 8" key="1">
    <citation type="submission" date="2017-09" db="EMBL/GenBank/DDBJ databases">
        <title>Bloom of a denitrifying methanotroph, Candidatus Methylomirabilis limnetica, in a deep stratified lake.</title>
        <authorList>
            <person name="Graf J.S."/>
            <person name="Marchant H.K."/>
            <person name="Tienken D."/>
            <person name="Hach P.F."/>
            <person name="Brand A."/>
            <person name="Schubert C.J."/>
            <person name="Kuypers M.M."/>
            <person name="Milucka J."/>
        </authorList>
    </citation>
    <scope>NUCLEOTIDE SEQUENCE [LARGE SCALE GENOMIC DNA]</scope>
    <source>
        <strain evidence="7 8">Zug</strain>
    </source>
</reference>
<evidence type="ECO:0000256" key="4">
    <source>
        <dbReference type="ARBA" id="ARBA00022691"/>
    </source>
</evidence>
<reference evidence="8" key="2">
    <citation type="journal article" date="2018" name="Environ. Microbiol.">
        <title>Bloom of a denitrifying methanotroph, 'Candidatus Methylomirabilis limnetica', in a deep stratified lake.</title>
        <authorList>
            <person name="Graf J.S."/>
            <person name="Mayr M.J."/>
            <person name="Marchant H.K."/>
            <person name="Tienken D."/>
            <person name="Hach P.F."/>
            <person name="Brand A."/>
            <person name="Schubert C.J."/>
            <person name="Kuypers M.M."/>
            <person name="Milucka J."/>
        </authorList>
    </citation>
    <scope>NUCLEOTIDE SEQUENCE [LARGE SCALE GENOMIC DNA]</scope>
    <source>
        <strain evidence="8">Zug</strain>
    </source>
</reference>
<evidence type="ECO:0000259" key="6">
    <source>
        <dbReference type="Pfam" id="PF01555"/>
    </source>
</evidence>
<evidence type="ECO:0000256" key="1">
    <source>
        <dbReference type="ARBA" id="ARBA00006594"/>
    </source>
</evidence>
<dbReference type="InterPro" id="IPR029063">
    <property type="entry name" value="SAM-dependent_MTases_sf"/>
</dbReference>
<dbReference type="GO" id="GO:0032259">
    <property type="term" value="P:methylation"/>
    <property type="evidence" value="ECO:0007669"/>
    <property type="project" value="UniProtKB-KW"/>
</dbReference>
<gene>
    <name evidence="7" type="ORF">CLG94_01485</name>
</gene>
<evidence type="ECO:0000313" key="7">
    <source>
        <dbReference type="EMBL" id="PTL36969.1"/>
    </source>
</evidence>
<evidence type="ECO:0000256" key="3">
    <source>
        <dbReference type="ARBA" id="ARBA00022679"/>
    </source>
</evidence>
<dbReference type="Gene3D" id="3.40.50.150">
    <property type="entry name" value="Vaccinia Virus protein VP39"/>
    <property type="match status" value="1"/>
</dbReference>
<dbReference type="AlphaFoldDB" id="A0A2T4U0T4"/>